<proteinExistence type="predicted"/>
<protein>
    <submittedName>
        <fullName evidence="5">DNA-binding GntR family transcriptional regulator</fullName>
    </submittedName>
</protein>
<dbReference type="PANTHER" id="PTHR43537:SF5">
    <property type="entry name" value="UXU OPERON TRANSCRIPTIONAL REGULATOR"/>
    <property type="match status" value="1"/>
</dbReference>
<dbReference type="AlphaFoldDB" id="A0A4R6DI05"/>
<keyword evidence="1" id="KW-0805">Transcription regulation</keyword>
<accession>A0A4R6DI05</accession>
<dbReference type="GO" id="GO:0003700">
    <property type="term" value="F:DNA-binding transcription factor activity"/>
    <property type="evidence" value="ECO:0007669"/>
    <property type="project" value="InterPro"/>
</dbReference>
<organism evidence="5 6">
    <name type="scientific">Curtobacterium flaccumfaciens</name>
    <dbReference type="NCBI Taxonomy" id="2035"/>
    <lineage>
        <taxon>Bacteria</taxon>
        <taxon>Bacillati</taxon>
        <taxon>Actinomycetota</taxon>
        <taxon>Actinomycetes</taxon>
        <taxon>Micrococcales</taxon>
        <taxon>Microbacteriaceae</taxon>
        <taxon>Curtobacterium</taxon>
    </lineage>
</organism>
<dbReference type="GO" id="GO:0003677">
    <property type="term" value="F:DNA binding"/>
    <property type="evidence" value="ECO:0007669"/>
    <property type="project" value="UniProtKB-KW"/>
</dbReference>
<dbReference type="PANTHER" id="PTHR43537">
    <property type="entry name" value="TRANSCRIPTIONAL REGULATOR, GNTR FAMILY"/>
    <property type="match status" value="1"/>
</dbReference>
<dbReference type="PROSITE" id="PS50949">
    <property type="entry name" value="HTH_GNTR"/>
    <property type="match status" value="1"/>
</dbReference>
<dbReference type="InterPro" id="IPR036390">
    <property type="entry name" value="WH_DNA-bd_sf"/>
</dbReference>
<gene>
    <name evidence="5" type="ORF">EDF64_10555</name>
</gene>
<sequence length="222" mass="24749">MPVPKSTVENSPRKLLRDVVYDKMLAALRDGTLQHGERLNDDELVQWLGVSRTPIREAIAKLVDIGLVEMEANRYTRVATPTLDDWVTATRAMTGFFELSLRWGVPEYSDADVAALEKLLDRADGLRRVRDYGFSGAVTEIIEFAIAHSGNPLVQVAAEGALERVRFTLNPTPAFEQYESEAFFSILREALGERDGETAAEAGRALTRNFEQHIEAVRAARS</sequence>
<dbReference type="CDD" id="cd07377">
    <property type="entry name" value="WHTH_GntR"/>
    <property type="match status" value="1"/>
</dbReference>
<dbReference type="SMART" id="SM00345">
    <property type="entry name" value="HTH_GNTR"/>
    <property type="match status" value="1"/>
</dbReference>
<keyword evidence="2 5" id="KW-0238">DNA-binding</keyword>
<evidence type="ECO:0000256" key="2">
    <source>
        <dbReference type="ARBA" id="ARBA00023125"/>
    </source>
</evidence>
<dbReference type="Proteomes" id="UP000295764">
    <property type="component" value="Unassembled WGS sequence"/>
</dbReference>
<evidence type="ECO:0000256" key="3">
    <source>
        <dbReference type="ARBA" id="ARBA00023163"/>
    </source>
</evidence>
<dbReference type="OrthoDB" id="8680240at2"/>
<comment type="caution">
    <text evidence="5">The sequence shown here is derived from an EMBL/GenBank/DDBJ whole genome shotgun (WGS) entry which is preliminary data.</text>
</comment>
<dbReference type="Gene3D" id="1.10.10.10">
    <property type="entry name" value="Winged helix-like DNA-binding domain superfamily/Winged helix DNA-binding domain"/>
    <property type="match status" value="1"/>
</dbReference>
<name>A0A4R6DI05_9MICO</name>
<evidence type="ECO:0000259" key="4">
    <source>
        <dbReference type="PROSITE" id="PS50949"/>
    </source>
</evidence>
<evidence type="ECO:0000313" key="6">
    <source>
        <dbReference type="Proteomes" id="UP000295764"/>
    </source>
</evidence>
<keyword evidence="3" id="KW-0804">Transcription</keyword>
<reference evidence="5 6" key="1">
    <citation type="submission" date="2019-03" db="EMBL/GenBank/DDBJ databases">
        <title>Genomic analyses of the natural microbiome of Caenorhabditis elegans.</title>
        <authorList>
            <person name="Samuel B."/>
        </authorList>
    </citation>
    <scope>NUCLEOTIDE SEQUENCE [LARGE SCALE GENOMIC DNA]</scope>
    <source>
        <strain evidence="5 6">JUb65</strain>
    </source>
</reference>
<dbReference type="InterPro" id="IPR000524">
    <property type="entry name" value="Tscrpt_reg_HTH_GntR"/>
</dbReference>
<dbReference type="EMBL" id="SNVW01000005">
    <property type="protein sequence ID" value="TDN44223.1"/>
    <property type="molecule type" value="Genomic_DNA"/>
</dbReference>
<dbReference type="InterPro" id="IPR036388">
    <property type="entry name" value="WH-like_DNA-bd_sf"/>
</dbReference>
<evidence type="ECO:0000256" key="1">
    <source>
        <dbReference type="ARBA" id="ARBA00023015"/>
    </source>
</evidence>
<evidence type="ECO:0000313" key="5">
    <source>
        <dbReference type="EMBL" id="TDN44223.1"/>
    </source>
</evidence>
<dbReference type="SUPFAM" id="SSF46785">
    <property type="entry name" value="Winged helix' DNA-binding domain"/>
    <property type="match status" value="1"/>
</dbReference>
<dbReference type="RefSeq" id="WP_133519672.1">
    <property type="nucleotide sequence ID" value="NZ_SNVW01000005.1"/>
</dbReference>
<dbReference type="Pfam" id="PF00392">
    <property type="entry name" value="GntR"/>
    <property type="match status" value="1"/>
</dbReference>
<feature type="domain" description="HTH gntR-type" evidence="4">
    <location>
        <begin position="14"/>
        <end position="81"/>
    </location>
</feature>